<feature type="transmembrane region" description="Helical" evidence="3">
    <location>
        <begin position="12"/>
        <end position="33"/>
    </location>
</feature>
<accession>A0A0U1P5V0</accession>
<dbReference type="SMART" id="SM00267">
    <property type="entry name" value="GGDEF"/>
    <property type="match status" value="1"/>
</dbReference>
<keyword evidence="3" id="KW-1133">Transmembrane helix</keyword>
<dbReference type="InterPro" id="IPR043128">
    <property type="entry name" value="Rev_trsase/Diguanyl_cyclase"/>
</dbReference>
<dbReference type="AlphaFoldDB" id="A0A0U1P5V0"/>
<dbReference type="EC" id="2.7.7.65" evidence="1"/>
<evidence type="ECO:0000256" key="1">
    <source>
        <dbReference type="ARBA" id="ARBA00012528"/>
    </source>
</evidence>
<dbReference type="RefSeq" id="WP_023932644.1">
    <property type="nucleotide sequence ID" value="NZ_DF196819.1"/>
</dbReference>
<dbReference type="EMBL" id="DF196819">
    <property type="protein sequence ID" value="GAD30076.1"/>
    <property type="molecule type" value="Genomic_DNA"/>
</dbReference>
<evidence type="ECO:0000313" key="5">
    <source>
        <dbReference type="EMBL" id="GAD30076.1"/>
    </source>
</evidence>
<keyword evidence="3" id="KW-0812">Transmembrane</keyword>
<dbReference type="HOGENOM" id="CLU_049158_0_0_6"/>
<dbReference type="SUPFAM" id="SSF55073">
    <property type="entry name" value="Nucleotide cyclase"/>
    <property type="match status" value="1"/>
</dbReference>
<evidence type="ECO:0000256" key="2">
    <source>
        <dbReference type="ARBA" id="ARBA00034247"/>
    </source>
</evidence>
<evidence type="ECO:0000313" key="6">
    <source>
        <dbReference type="Proteomes" id="UP000030675"/>
    </source>
</evidence>
<organism evidence="5 6">
    <name type="scientific">Photobacterium leiognathi lrivu.4.1</name>
    <dbReference type="NCBI Taxonomy" id="1248232"/>
    <lineage>
        <taxon>Bacteria</taxon>
        <taxon>Pseudomonadati</taxon>
        <taxon>Pseudomonadota</taxon>
        <taxon>Gammaproteobacteria</taxon>
        <taxon>Vibrionales</taxon>
        <taxon>Vibrionaceae</taxon>
        <taxon>Photobacterium</taxon>
    </lineage>
</organism>
<dbReference type="Proteomes" id="UP000030675">
    <property type="component" value="Unassembled WGS sequence"/>
</dbReference>
<evidence type="ECO:0000256" key="3">
    <source>
        <dbReference type="SAM" id="Phobius"/>
    </source>
</evidence>
<name>A0A0U1P5V0_PHOLE</name>
<protein>
    <recommendedName>
        <fullName evidence="1">diguanylate cyclase</fullName>
        <ecNumber evidence="1">2.7.7.65</ecNumber>
    </recommendedName>
</protein>
<dbReference type="GO" id="GO:0052621">
    <property type="term" value="F:diguanylate cyclase activity"/>
    <property type="evidence" value="ECO:0007669"/>
    <property type="project" value="UniProtKB-EC"/>
</dbReference>
<evidence type="ECO:0000259" key="4">
    <source>
        <dbReference type="PROSITE" id="PS50887"/>
    </source>
</evidence>
<comment type="catalytic activity">
    <reaction evidence="2">
        <text>2 GTP = 3',3'-c-di-GMP + 2 diphosphate</text>
        <dbReference type="Rhea" id="RHEA:24898"/>
        <dbReference type="ChEBI" id="CHEBI:33019"/>
        <dbReference type="ChEBI" id="CHEBI:37565"/>
        <dbReference type="ChEBI" id="CHEBI:58805"/>
        <dbReference type="EC" id="2.7.7.65"/>
    </reaction>
</comment>
<dbReference type="eggNOG" id="COG3706">
    <property type="taxonomic scope" value="Bacteria"/>
</dbReference>
<feature type="transmembrane region" description="Helical" evidence="3">
    <location>
        <begin position="248"/>
        <end position="275"/>
    </location>
</feature>
<dbReference type="PANTHER" id="PTHR45138:SF9">
    <property type="entry name" value="DIGUANYLATE CYCLASE DGCM-RELATED"/>
    <property type="match status" value="1"/>
</dbReference>
<dbReference type="Pfam" id="PF00990">
    <property type="entry name" value="GGDEF"/>
    <property type="match status" value="1"/>
</dbReference>
<dbReference type="PROSITE" id="PS50887">
    <property type="entry name" value="GGDEF"/>
    <property type="match status" value="1"/>
</dbReference>
<keyword evidence="3" id="KW-0472">Membrane</keyword>
<dbReference type="InterPro" id="IPR029787">
    <property type="entry name" value="Nucleotide_cyclase"/>
</dbReference>
<dbReference type="CDD" id="cd01949">
    <property type="entry name" value="GGDEF"/>
    <property type="match status" value="1"/>
</dbReference>
<dbReference type="InterPro" id="IPR000160">
    <property type="entry name" value="GGDEF_dom"/>
</dbReference>
<feature type="domain" description="GGDEF" evidence="4">
    <location>
        <begin position="308"/>
        <end position="434"/>
    </location>
</feature>
<gene>
    <name evidence="5" type="ORF">PLEI_1731</name>
</gene>
<dbReference type="PANTHER" id="PTHR45138">
    <property type="entry name" value="REGULATORY COMPONENTS OF SENSORY TRANSDUCTION SYSTEM"/>
    <property type="match status" value="1"/>
</dbReference>
<dbReference type="InterPro" id="IPR050469">
    <property type="entry name" value="Diguanylate_Cyclase"/>
</dbReference>
<sequence>MNSNFKLKNKSLLTSIKLFLLFFFIISSGYFAYNAYQLDEFHDEYFEKVNTIYSVSRRFGSYYNNTGTTPIPKGTHDYNGVSVVVNHLSNVKVLSKGINHLRSQLEQITDHHIWTIAVFENPATYAHFDPVRPEYLQSFKNYEKGSVMKRIIDREGLKETFRYFYGCNLKLTERYVEDGTDKAIRTLYYPIYNKRVLNALLVIDINDDLLSTDIAEYNKAHLTVLQRNPSAHSFHIKKLLPCATQDPFYVGVNLFSVFKFAFFPALFFSFLIQYLTKSVRTKKFSLQRDHMTHFYRRDFYEKKFQKQSDFCLLIIDIDNFKSINDTYGHEFGDDVIRTVAKRINQSIRQTDIAVRWGGEEFIVSFPSSMTKEQLQLKAEEIRYMVQLYPIQNLNVTISIGGTVATNTSFSQTYKMADKALYQSKHNGRNQSTIV</sequence>
<reference evidence="6" key="1">
    <citation type="submission" date="2012-12" db="EMBL/GenBank/DDBJ databases">
        <title>Genome Sequence of Photobacterium leiognathi lrivu.4.1.</title>
        <authorList>
            <person name="Urbanczyk H."/>
            <person name="Ogura Y."/>
            <person name="Hayashi T."/>
            <person name="Dunlap P.V."/>
        </authorList>
    </citation>
    <scope>NUCLEOTIDE SEQUENCE [LARGE SCALE GENOMIC DNA]</scope>
    <source>
        <strain evidence="6">lrivu.4.1</strain>
    </source>
</reference>
<dbReference type="NCBIfam" id="TIGR00254">
    <property type="entry name" value="GGDEF"/>
    <property type="match status" value="1"/>
</dbReference>
<dbReference type="Gene3D" id="3.30.70.270">
    <property type="match status" value="1"/>
</dbReference>
<proteinExistence type="predicted"/>